<evidence type="ECO:0000313" key="4">
    <source>
        <dbReference type="Proteomes" id="UP001518925"/>
    </source>
</evidence>
<dbReference type="Proteomes" id="UP001518925">
    <property type="component" value="Unassembled WGS sequence"/>
</dbReference>
<dbReference type="PANTHER" id="PTHR37808">
    <property type="entry name" value="SPORE GERMINATION PROTEIN-LIKE PROTEIN YDZR-RELATED"/>
    <property type="match status" value="1"/>
</dbReference>
<dbReference type="RefSeq" id="WP_204202408.1">
    <property type="nucleotide sequence ID" value="NZ_JAFELM010000018.1"/>
</dbReference>
<accession>A0ABS2DEZ0</accession>
<evidence type="ECO:0000313" key="3">
    <source>
        <dbReference type="EMBL" id="MBM6617022.1"/>
    </source>
</evidence>
<comment type="similarity">
    <text evidence="1">Belongs to the GerPA/GerPF family.</text>
</comment>
<evidence type="ECO:0000256" key="2">
    <source>
        <dbReference type="SAM" id="MobiDB-lite"/>
    </source>
</evidence>
<sequence>MPCFIVGPVIFNSNEGVIVSGDAFNASPTSSGKTVAGSGGFNTGYYIQTNNGVSSSNNNDPDVADSNVTEAV</sequence>
<dbReference type="InterPro" id="IPR019618">
    <property type="entry name" value="Spore_germination_GerPA"/>
</dbReference>
<dbReference type="EMBL" id="JAFELM010000018">
    <property type="protein sequence ID" value="MBM6617022.1"/>
    <property type="molecule type" value="Genomic_DNA"/>
</dbReference>
<organism evidence="3 4">
    <name type="scientific">Bacillus suaedaesalsae</name>
    <dbReference type="NCBI Taxonomy" id="2810349"/>
    <lineage>
        <taxon>Bacteria</taxon>
        <taxon>Bacillati</taxon>
        <taxon>Bacillota</taxon>
        <taxon>Bacilli</taxon>
        <taxon>Bacillales</taxon>
        <taxon>Bacillaceae</taxon>
        <taxon>Bacillus</taxon>
    </lineage>
</organism>
<dbReference type="PANTHER" id="PTHR37808:SF1">
    <property type="entry name" value="SPORE GERMINATION PROTEIN-LIKE PROTEIN YDZR"/>
    <property type="match status" value="1"/>
</dbReference>
<dbReference type="Pfam" id="PF10676">
    <property type="entry name" value="gerPA"/>
    <property type="match status" value="1"/>
</dbReference>
<gene>
    <name evidence="3" type="ORF">JR050_04965</name>
</gene>
<protein>
    <submittedName>
        <fullName evidence="3">Spore germination protein</fullName>
    </submittedName>
</protein>
<feature type="region of interest" description="Disordered" evidence="2">
    <location>
        <begin position="50"/>
        <end position="72"/>
    </location>
</feature>
<reference evidence="3 4" key="1">
    <citation type="submission" date="2021-02" db="EMBL/GenBank/DDBJ databases">
        <title>Bacillus sp. RD4P76, an endophyte from a halophyte.</title>
        <authorList>
            <person name="Sun J.-Q."/>
        </authorList>
    </citation>
    <scope>NUCLEOTIDE SEQUENCE [LARGE SCALE GENOMIC DNA]</scope>
    <source>
        <strain evidence="3 4">RD4P76</strain>
    </source>
</reference>
<name>A0ABS2DEZ0_9BACI</name>
<keyword evidence="4" id="KW-1185">Reference proteome</keyword>
<evidence type="ECO:0000256" key="1">
    <source>
        <dbReference type="ARBA" id="ARBA00008103"/>
    </source>
</evidence>
<comment type="caution">
    <text evidence="3">The sequence shown here is derived from an EMBL/GenBank/DDBJ whole genome shotgun (WGS) entry which is preliminary data.</text>
</comment>
<proteinExistence type="inferred from homology"/>